<dbReference type="InterPro" id="IPR000943">
    <property type="entry name" value="RNA_pol_sigma70"/>
</dbReference>
<evidence type="ECO:0000313" key="8">
    <source>
        <dbReference type="EMBL" id="TMI75892.1"/>
    </source>
</evidence>
<sequence>MSAHTTCSTGLRTASRTASRQSPVGSQRAGLPNLLCEIAVVLTAYLKELQKVALLTPEDEHRLWHQYRVQGDVDSRLRLIEAYQPLVFKLVMQIRPPDVMLMDMLQEGTVGLIEAVERFDPTRAVRFSTFATYRIRGRVLNSLRRIRPVEYSLEQDGQGEMPLATRLADPESDDALGEVEDEAMLEQVWQAVRDLPARERAILRATYVESRDPRRIAAELRISLSHFYRLHKQALSHMRRLVLEETHQTHRVAGY</sequence>
<dbReference type="PRINTS" id="PR00046">
    <property type="entry name" value="SIGMA70FCT"/>
</dbReference>
<feature type="compositionally biased region" description="Polar residues" evidence="6">
    <location>
        <begin position="1"/>
        <end position="25"/>
    </location>
</feature>
<dbReference type="NCBIfam" id="TIGR02937">
    <property type="entry name" value="sigma70-ECF"/>
    <property type="match status" value="1"/>
</dbReference>
<evidence type="ECO:0000313" key="9">
    <source>
        <dbReference type="Proteomes" id="UP000318834"/>
    </source>
</evidence>
<dbReference type="GO" id="GO:0016987">
    <property type="term" value="F:sigma factor activity"/>
    <property type="evidence" value="ECO:0007669"/>
    <property type="project" value="UniProtKB-KW"/>
</dbReference>
<comment type="similarity">
    <text evidence="1">Belongs to the sigma-70 factor family.</text>
</comment>
<dbReference type="InterPro" id="IPR013324">
    <property type="entry name" value="RNA_pol_sigma_r3/r4-like"/>
</dbReference>
<reference evidence="8 9" key="1">
    <citation type="journal article" date="2019" name="Nat. Microbiol.">
        <title>Mediterranean grassland soil C-N compound turnover is dependent on rainfall and depth, and is mediated by genomically divergent microorganisms.</title>
        <authorList>
            <person name="Diamond S."/>
            <person name="Andeer P.F."/>
            <person name="Li Z."/>
            <person name="Crits-Christoph A."/>
            <person name="Burstein D."/>
            <person name="Anantharaman K."/>
            <person name="Lane K.R."/>
            <person name="Thomas B.C."/>
            <person name="Pan C."/>
            <person name="Northen T.R."/>
            <person name="Banfield J.F."/>
        </authorList>
    </citation>
    <scope>NUCLEOTIDE SEQUENCE [LARGE SCALE GENOMIC DNA]</scope>
    <source>
        <strain evidence="8">NP_8</strain>
    </source>
</reference>
<dbReference type="GO" id="GO:0003677">
    <property type="term" value="F:DNA binding"/>
    <property type="evidence" value="ECO:0007669"/>
    <property type="project" value="UniProtKB-KW"/>
</dbReference>
<evidence type="ECO:0000256" key="3">
    <source>
        <dbReference type="ARBA" id="ARBA00023082"/>
    </source>
</evidence>
<dbReference type="SUPFAM" id="SSF88946">
    <property type="entry name" value="Sigma2 domain of RNA polymerase sigma factors"/>
    <property type="match status" value="1"/>
</dbReference>
<dbReference type="InterPro" id="IPR014284">
    <property type="entry name" value="RNA_pol_sigma-70_dom"/>
</dbReference>
<dbReference type="Pfam" id="PF04542">
    <property type="entry name" value="Sigma70_r2"/>
    <property type="match status" value="1"/>
</dbReference>
<dbReference type="InterPro" id="IPR007627">
    <property type="entry name" value="RNA_pol_sigma70_r2"/>
</dbReference>
<evidence type="ECO:0000256" key="6">
    <source>
        <dbReference type="SAM" id="MobiDB-lite"/>
    </source>
</evidence>
<dbReference type="InterPro" id="IPR007630">
    <property type="entry name" value="RNA_pol_sigma70_r4"/>
</dbReference>
<keyword evidence="4" id="KW-0238">DNA-binding</keyword>
<dbReference type="EMBL" id="VBAP01000037">
    <property type="protein sequence ID" value="TMI75892.1"/>
    <property type="molecule type" value="Genomic_DNA"/>
</dbReference>
<dbReference type="PANTHER" id="PTHR30376:SF3">
    <property type="entry name" value="RNA POLYMERASE SIGMA FACTOR RPOH"/>
    <property type="match status" value="1"/>
</dbReference>
<dbReference type="PANTHER" id="PTHR30376">
    <property type="entry name" value="SIGMA FACTOR RPOH HEAT SHOCK RELATED"/>
    <property type="match status" value="1"/>
</dbReference>
<keyword evidence="2" id="KW-0805">Transcription regulation</keyword>
<keyword evidence="3" id="KW-0731">Sigma factor</keyword>
<gene>
    <name evidence="8" type="ORF">E6H05_05405</name>
</gene>
<evidence type="ECO:0000256" key="4">
    <source>
        <dbReference type="ARBA" id="ARBA00023125"/>
    </source>
</evidence>
<dbReference type="AlphaFoldDB" id="A0A537IXV8"/>
<dbReference type="Proteomes" id="UP000318834">
    <property type="component" value="Unassembled WGS sequence"/>
</dbReference>
<organism evidence="8 9">
    <name type="scientific">Candidatus Segetimicrobium genomatis</name>
    <dbReference type="NCBI Taxonomy" id="2569760"/>
    <lineage>
        <taxon>Bacteria</taxon>
        <taxon>Bacillati</taxon>
        <taxon>Candidatus Sysuimicrobiota</taxon>
        <taxon>Candidatus Sysuimicrobiia</taxon>
        <taxon>Candidatus Sysuimicrobiales</taxon>
        <taxon>Candidatus Segetimicrobiaceae</taxon>
        <taxon>Candidatus Segetimicrobium</taxon>
    </lineage>
</organism>
<dbReference type="Pfam" id="PF04545">
    <property type="entry name" value="Sigma70_r4"/>
    <property type="match status" value="1"/>
</dbReference>
<dbReference type="PROSITE" id="PS00715">
    <property type="entry name" value="SIGMA70_1"/>
    <property type="match status" value="1"/>
</dbReference>
<evidence type="ECO:0000256" key="1">
    <source>
        <dbReference type="ARBA" id="ARBA00007788"/>
    </source>
</evidence>
<evidence type="ECO:0000259" key="7">
    <source>
        <dbReference type="PROSITE" id="PS00715"/>
    </source>
</evidence>
<comment type="caution">
    <text evidence="8">The sequence shown here is derived from an EMBL/GenBank/DDBJ whole genome shotgun (WGS) entry which is preliminary data.</text>
</comment>
<dbReference type="SUPFAM" id="SSF88659">
    <property type="entry name" value="Sigma3 and sigma4 domains of RNA polymerase sigma factors"/>
    <property type="match status" value="1"/>
</dbReference>
<protein>
    <submittedName>
        <fullName evidence="8">Sigma-70 family RNA polymerase sigma factor</fullName>
    </submittedName>
</protein>
<accession>A0A537IXV8</accession>
<evidence type="ECO:0000256" key="5">
    <source>
        <dbReference type="ARBA" id="ARBA00023163"/>
    </source>
</evidence>
<dbReference type="GO" id="GO:0006352">
    <property type="term" value="P:DNA-templated transcription initiation"/>
    <property type="evidence" value="ECO:0007669"/>
    <property type="project" value="InterPro"/>
</dbReference>
<dbReference type="InterPro" id="IPR036388">
    <property type="entry name" value="WH-like_DNA-bd_sf"/>
</dbReference>
<proteinExistence type="inferred from homology"/>
<keyword evidence="5" id="KW-0804">Transcription</keyword>
<dbReference type="Gene3D" id="1.20.120.1810">
    <property type="match status" value="1"/>
</dbReference>
<dbReference type="Gene3D" id="1.10.10.10">
    <property type="entry name" value="Winged helix-like DNA-binding domain superfamily/Winged helix DNA-binding domain"/>
    <property type="match status" value="1"/>
</dbReference>
<dbReference type="InterPro" id="IPR050813">
    <property type="entry name" value="Sigma-70_Factor"/>
</dbReference>
<evidence type="ECO:0000256" key="2">
    <source>
        <dbReference type="ARBA" id="ARBA00023015"/>
    </source>
</evidence>
<name>A0A537IXV8_9BACT</name>
<feature type="domain" description="RNA polymerase sigma-70" evidence="7">
    <location>
        <begin position="103"/>
        <end position="116"/>
    </location>
</feature>
<feature type="region of interest" description="Disordered" evidence="6">
    <location>
        <begin position="1"/>
        <end position="27"/>
    </location>
</feature>
<dbReference type="InterPro" id="IPR013325">
    <property type="entry name" value="RNA_pol_sigma_r2"/>
</dbReference>